<keyword evidence="5 11" id="KW-0963">Cytoplasm</keyword>
<evidence type="ECO:0000256" key="6">
    <source>
        <dbReference type="ARBA" id="ARBA00022605"/>
    </source>
</evidence>
<keyword evidence="6 11" id="KW-0028">Amino-acid biosynthesis</keyword>
<dbReference type="EC" id="4.3.2.10" evidence="11"/>
<protein>
    <recommendedName>
        <fullName evidence="11">Imidazole glycerol phosphate synthase subunit HisF</fullName>
        <ecNumber evidence="11">4.3.2.10</ecNumber>
    </recommendedName>
    <alternativeName>
        <fullName evidence="11">IGP synthase cyclase subunit</fullName>
    </alternativeName>
    <alternativeName>
        <fullName evidence="11">IGP synthase subunit HisF</fullName>
    </alternativeName>
    <alternativeName>
        <fullName evidence="11">ImGP synthase subunit HisF</fullName>
        <shortName evidence="11">IGPS subunit HisF</shortName>
    </alternativeName>
</protein>
<evidence type="ECO:0000313" key="14">
    <source>
        <dbReference type="Proteomes" id="UP000823926"/>
    </source>
</evidence>
<keyword evidence="7 11" id="KW-0368">Histidine biosynthesis</keyword>
<proteinExistence type="inferred from homology"/>
<organism evidence="13 14">
    <name type="scientific">Candidatus Rikenella faecigallinarum</name>
    <dbReference type="NCBI Taxonomy" id="2838745"/>
    <lineage>
        <taxon>Bacteria</taxon>
        <taxon>Pseudomonadati</taxon>
        <taxon>Bacteroidota</taxon>
        <taxon>Bacteroidia</taxon>
        <taxon>Bacteroidales</taxon>
        <taxon>Rikenellaceae</taxon>
        <taxon>Rikenella</taxon>
    </lineage>
</organism>
<reference evidence="13" key="2">
    <citation type="submission" date="2021-04" db="EMBL/GenBank/DDBJ databases">
        <authorList>
            <person name="Gilroy R."/>
        </authorList>
    </citation>
    <scope>NUCLEOTIDE SEQUENCE</scope>
    <source>
        <strain evidence="13">ChiBcec15-1070</strain>
    </source>
</reference>
<dbReference type="PANTHER" id="PTHR21235:SF2">
    <property type="entry name" value="IMIDAZOLE GLYCEROL PHOSPHATE SYNTHASE HISHF"/>
    <property type="match status" value="1"/>
</dbReference>
<dbReference type="CDD" id="cd04731">
    <property type="entry name" value="HisF"/>
    <property type="match status" value="1"/>
</dbReference>
<comment type="pathway">
    <text evidence="2 11">Amino-acid biosynthesis; L-histidine biosynthesis; L-histidine from 5-phospho-alpha-D-ribose 1-diphosphate: step 5/9.</text>
</comment>
<dbReference type="FunFam" id="3.20.20.70:FF:000006">
    <property type="entry name" value="Imidazole glycerol phosphate synthase subunit HisF"/>
    <property type="match status" value="1"/>
</dbReference>
<dbReference type="Gene3D" id="3.20.20.70">
    <property type="entry name" value="Aldolase class I"/>
    <property type="match status" value="1"/>
</dbReference>
<feature type="active site" evidence="11">
    <location>
        <position position="11"/>
    </location>
</feature>
<evidence type="ECO:0000256" key="7">
    <source>
        <dbReference type="ARBA" id="ARBA00023102"/>
    </source>
</evidence>
<dbReference type="EMBL" id="DXHL01000033">
    <property type="protein sequence ID" value="HIW11271.1"/>
    <property type="molecule type" value="Genomic_DNA"/>
</dbReference>
<comment type="catalytic activity">
    <reaction evidence="10 11">
        <text>5-[(5-phospho-1-deoxy-D-ribulos-1-ylimino)methylamino]-1-(5-phospho-beta-D-ribosyl)imidazole-4-carboxamide + L-glutamine = D-erythro-1-(imidazol-4-yl)glycerol 3-phosphate + 5-amino-1-(5-phospho-beta-D-ribosyl)imidazole-4-carboxamide + L-glutamate + H(+)</text>
        <dbReference type="Rhea" id="RHEA:24793"/>
        <dbReference type="ChEBI" id="CHEBI:15378"/>
        <dbReference type="ChEBI" id="CHEBI:29985"/>
        <dbReference type="ChEBI" id="CHEBI:58278"/>
        <dbReference type="ChEBI" id="CHEBI:58359"/>
        <dbReference type="ChEBI" id="CHEBI:58475"/>
        <dbReference type="ChEBI" id="CHEBI:58525"/>
        <dbReference type="EC" id="4.3.2.10"/>
    </reaction>
</comment>
<dbReference type="Proteomes" id="UP000823926">
    <property type="component" value="Unassembled WGS sequence"/>
</dbReference>
<dbReference type="InterPro" id="IPR011060">
    <property type="entry name" value="RibuloseP-bd_barrel"/>
</dbReference>
<dbReference type="PANTHER" id="PTHR21235">
    <property type="entry name" value="IMIDAZOLE GLYCEROL PHOSPHATE SYNTHASE SUBUNIT HISF/H IGP SYNTHASE SUBUNIT HISF/H"/>
    <property type="match status" value="1"/>
</dbReference>
<feature type="active site" evidence="11">
    <location>
        <position position="130"/>
    </location>
</feature>
<evidence type="ECO:0000256" key="12">
    <source>
        <dbReference type="RuleBase" id="RU003657"/>
    </source>
</evidence>
<dbReference type="GO" id="GO:0000105">
    <property type="term" value="P:L-histidine biosynthetic process"/>
    <property type="evidence" value="ECO:0007669"/>
    <property type="project" value="UniProtKB-UniRule"/>
</dbReference>
<dbReference type="GO" id="GO:0016829">
    <property type="term" value="F:lyase activity"/>
    <property type="evidence" value="ECO:0007669"/>
    <property type="project" value="UniProtKB-KW"/>
</dbReference>
<dbReference type="NCBIfam" id="TIGR00735">
    <property type="entry name" value="hisF"/>
    <property type="match status" value="1"/>
</dbReference>
<evidence type="ECO:0000256" key="3">
    <source>
        <dbReference type="ARBA" id="ARBA00009667"/>
    </source>
</evidence>
<dbReference type="GO" id="GO:0000107">
    <property type="term" value="F:imidazoleglycerol-phosphate synthase activity"/>
    <property type="evidence" value="ECO:0007669"/>
    <property type="project" value="UniProtKB-UniRule"/>
</dbReference>
<evidence type="ECO:0000256" key="9">
    <source>
        <dbReference type="ARBA" id="ARBA00025475"/>
    </source>
</evidence>
<evidence type="ECO:0000256" key="1">
    <source>
        <dbReference type="ARBA" id="ARBA00004496"/>
    </source>
</evidence>
<dbReference type="Pfam" id="PF00977">
    <property type="entry name" value="His_biosynth"/>
    <property type="match status" value="1"/>
</dbReference>
<evidence type="ECO:0000256" key="2">
    <source>
        <dbReference type="ARBA" id="ARBA00005091"/>
    </source>
</evidence>
<comment type="similarity">
    <text evidence="3 11 12">Belongs to the HisA/HisF family.</text>
</comment>
<dbReference type="SUPFAM" id="SSF51366">
    <property type="entry name" value="Ribulose-phoshate binding barrel"/>
    <property type="match status" value="1"/>
</dbReference>
<evidence type="ECO:0000256" key="5">
    <source>
        <dbReference type="ARBA" id="ARBA00022490"/>
    </source>
</evidence>
<keyword evidence="8 11" id="KW-0456">Lyase</keyword>
<name>A0A9D1QEF5_9BACT</name>
<comment type="subunit">
    <text evidence="4 11">Heterodimer of HisH and HisF.</text>
</comment>
<gene>
    <name evidence="11 13" type="primary">hisF</name>
    <name evidence="13" type="ORF">H9888_07230</name>
</gene>
<dbReference type="InterPro" id="IPR004651">
    <property type="entry name" value="HisF"/>
</dbReference>
<comment type="subcellular location">
    <subcellularLocation>
        <location evidence="1 11">Cytoplasm</location>
    </subcellularLocation>
</comment>
<dbReference type="InterPro" id="IPR006062">
    <property type="entry name" value="His_biosynth"/>
</dbReference>
<dbReference type="InterPro" id="IPR013785">
    <property type="entry name" value="Aldolase_TIM"/>
</dbReference>
<evidence type="ECO:0000256" key="11">
    <source>
        <dbReference type="HAMAP-Rule" id="MF_01013"/>
    </source>
</evidence>
<reference evidence="13" key="1">
    <citation type="journal article" date="2021" name="PeerJ">
        <title>Extensive microbial diversity within the chicken gut microbiome revealed by metagenomics and culture.</title>
        <authorList>
            <person name="Gilroy R."/>
            <person name="Ravi A."/>
            <person name="Getino M."/>
            <person name="Pursley I."/>
            <person name="Horton D.L."/>
            <person name="Alikhan N.F."/>
            <person name="Baker D."/>
            <person name="Gharbi K."/>
            <person name="Hall N."/>
            <person name="Watson M."/>
            <person name="Adriaenssens E.M."/>
            <person name="Foster-Nyarko E."/>
            <person name="Jarju S."/>
            <person name="Secka A."/>
            <person name="Antonio M."/>
            <person name="Oren A."/>
            <person name="Chaudhuri R.R."/>
            <person name="La Ragione R."/>
            <person name="Hildebrand F."/>
            <person name="Pallen M.J."/>
        </authorList>
    </citation>
    <scope>NUCLEOTIDE SEQUENCE</scope>
    <source>
        <strain evidence="13">ChiBcec15-1070</strain>
    </source>
</reference>
<sequence>MLAKRIIPCLDVRDGETVKGVNFVGLQRVGDPVELGRKYADEGADELVYLDISATVEGRQTFAELVARIAREIDIPFTVGGGIASADDAGRLLLAGADKVTVNSAAVRRPELIDEIAGRYGSQFIVVAIDARCNDSGRWVVTTHGGRTPTDRELFAWAREAQERGAGEILFTSMNHDGTKNGYPCETFARLADELSIPIIASGGAGSVEHIAEVLTLGRADAALAASIFHYGEIPIPTLKRALRERAIPVRL</sequence>
<dbReference type="GO" id="GO:0005737">
    <property type="term" value="C:cytoplasm"/>
    <property type="evidence" value="ECO:0007669"/>
    <property type="project" value="UniProtKB-SubCell"/>
</dbReference>
<dbReference type="HAMAP" id="MF_01013">
    <property type="entry name" value="HisF"/>
    <property type="match status" value="1"/>
</dbReference>
<accession>A0A9D1QEF5</accession>
<comment type="caution">
    <text evidence="13">The sequence shown here is derived from an EMBL/GenBank/DDBJ whole genome shotgun (WGS) entry which is preliminary data.</text>
</comment>
<evidence type="ECO:0000256" key="8">
    <source>
        <dbReference type="ARBA" id="ARBA00023239"/>
    </source>
</evidence>
<dbReference type="AlphaFoldDB" id="A0A9D1QEF5"/>
<evidence type="ECO:0000256" key="10">
    <source>
        <dbReference type="ARBA" id="ARBA00047838"/>
    </source>
</evidence>
<dbReference type="InterPro" id="IPR050064">
    <property type="entry name" value="IGPS_HisA/HisF"/>
</dbReference>
<evidence type="ECO:0000313" key="13">
    <source>
        <dbReference type="EMBL" id="HIW11271.1"/>
    </source>
</evidence>
<evidence type="ECO:0000256" key="4">
    <source>
        <dbReference type="ARBA" id="ARBA00011152"/>
    </source>
</evidence>
<comment type="function">
    <text evidence="9 11">IGPS catalyzes the conversion of PRFAR and glutamine to IGP, AICAR and glutamate. The HisF subunit catalyzes the cyclization activity that produces IGP and AICAR from PRFAR using the ammonia provided by the HisH subunit.</text>
</comment>